<keyword evidence="6 10" id="KW-0812">Transmembrane</keyword>
<proteinExistence type="inferred from homology"/>
<name>A0ABM9ZVT5_9BACT</name>
<feature type="transmembrane region" description="Helical" evidence="10">
    <location>
        <begin position="94"/>
        <end position="117"/>
    </location>
</feature>
<feature type="non-terminal residue" evidence="11">
    <location>
        <position position="457"/>
    </location>
</feature>
<feature type="transmembrane region" description="Helical" evidence="10">
    <location>
        <begin position="417"/>
        <end position="436"/>
    </location>
</feature>
<dbReference type="Proteomes" id="UP000006462">
    <property type="component" value="Unassembled WGS sequence"/>
</dbReference>
<sequence>MPDASSLMGSAPIPRLILRFALPATLGVLANALYNIVDRVFIGHYVGAEGLAAISVVFPIILLVVAFSALIGVGTASQISRDLGAQDQERAEIALGNGVTASVFFLALTAPLLLSNIPAIVRLCGATERIAPLTETYLKITGPAIPVQFLSMVLIAAMRAEGHPRHAMWAMVLGSLFNVALDWWFIAGLGMGVAGAAWGTAGAQIFAFLWLLTFYARRRGALRLSPDRFRPRWRVLAETCAVGVSPFLINIFFSVMLVAFNLLLGQYGGEMAISAMGIFFGLDSLLFMPVTGIGEGAMPIIGYNYGARRWDRLRETVKIALRLSIGYYILSEATAMLWAEKLVSFFTDDDPALIVLAARCIRIGYAALPFSAAVIIVGYTLEALGRARTSFCFNLIRQLVGIALIVILPRFLGVDGVWIIFPAIDLVGGLAAMLLLRREVRNLRRTENSEARIKASA</sequence>
<dbReference type="InterPro" id="IPR045070">
    <property type="entry name" value="MATE_MepA-like"/>
</dbReference>
<reference evidence="11 12" key="1">
    <citation type="submission" date="2009-12" db="EMBL/GenBank/DDBJ databases">
        <authorList>
            <person name="Shrivastava S."/>
            <person name="Madupu R."/>
            <person name="Durkin A.S."/>
            <person name="Torralba M."/>
            <person name="Methe B."/>
            <person name="Sutton G.G."/>
            <person name="Strausberg R.L."/>
            <person name="Nelson K.E."/>
        </authorList>
    </citation>
    <scope>NUCLEOTIDE SEQUENCE [LARGE SCALE GENOMIC DNA]</scope>
    <source>
        <strain evidence="11 12">W5455</strain>
    </source>
</reference>
<feature type="transmembrane region" description="Helical" evidence="10">
    <location>
        <begin position="351"/>
        <end position="379"/>
    </location>
</feature>
<keyword evidence="12" id="KW-1185">Reference proteome</keyword>
<feature type="transmembrane region" description="Helical" evidence="10">
    <location>
        <begin position="16"/>
        <end position="37"/>
    </location>
</feature>
<evidence type="ECO:0000256" key="9">
    <source>
        <dbReference type="ARBA" id="ARBA00023251"/>
    </source>
</evidence>
<feature type="transmembrane region" description="Helical" evidence="10">
    <location>
        <begin position="391"/>
        <end position="411"/>
    </location>
</feature>
<dbReference type="InterPro" id="IPR048279">
    <property type="entry name" value="MdtK-like"/>
</dbReference>
<keyword evidence="7 10" id="KW-1133">Transmembrane helix</keyword>
<organism evidence="11 12">
    <name type="scientific">Pyramidobacter piscolens W5455</name>
    <dbReference type="NCBI Taxonomy" id="352165"/>
    <lineage>
        <taxon>Bacteria</taxon>
        <taxon>Thermotogati</taxon>
        <taxon>Synergistota</taxon>
        <taxon>Synergistia</taxon>
        <taxon>Synergistales</taxon>
        <taxon>Dethiosulfovibrionaceae</taxon>
        <taxon>Pyramidobacter</taxon>
    </lineage>
</organism>
<keyword evidence="4" id="KW-0813">Transport</keyword>
<feature type="transmembrane region" description="Helical" evidence="10">
    <location>
        <begin position="169"/>
        <end position="187"/>
    </location>
</feature>
<evidence type="ECO:0000256" key="8">
    <source>
        <dbReference type="ARBA" id="ARBA00023136"/>
    </source>
</evidence>
<accession>A0ABM9ZVT5</accession>
<evidence type="ECO:0000256" key="2">
    <source>
        <dbReference type="ARBA" id="ARBA00008417"/>
    </source>
</evidence>
<keyword evidence="5" id="KW-1003">Cell membrane</keyword>
<comment type="similarity">
    <text evidence="2">Belongs to the multi antimicrobial extrusion (MATE) (TC 2.A.66.1) family. MepA subfamily.</text>
</comment>
<comment type="subcellular location">
    <subcellularLocation>
        <location evidence="1">Cell membrane</location>
        <topology evidence="1">Multi-pass membrane protein</topology>
    </subcellularLocation>
</comment>
<evidence type="ECO:0000256" key="5">
    <source>
        <dbReference type="ARBA" id="ARBA00022475"/>
    </source>
</evidence>
<dbReference type="RefSeq" id="WP_009164552.1">
    <property type="nucleotide sequence ID" value="NZ_ADFP01000053.1"/>
</dbReference>
<evidence type="ECO:0000256" key="7">
    <source>
        <dbReference type="ARBA" id="ARBA00022989"/>
    </source>
</evidence>
<evidence type="ECO:0000256" key="1">
    <source>
        <dbReference type="ARBA" id="ARBA00004651"/>
    </source>
</evidence>
<dbReference type="NCBIfam" id="TIGR00797">
    <property type="entry name" value="matE"/>
    <property type="match status" value="1"/>
</dbReference>
<evidence type="ECO:0000256" key="3">
    <source>
        <dbReference type="ARBA" id="ARBA00022106"/>
    </source>
</evidence>
<feature type="transmembrane region" description="Helical" evidence="10">
    <location>
        <begin position="319"/>
        <end position="339"/>
    </location>
</feature>
<comment type="caution">
    <text evidence="11">The sequence shown here is derived from an EMBL/GenBank/DDBJ whole genome shotgun (WGS) entry which is preliminary data.</text>
</comment>
<dbReference type="InterPro" id="IPR002528">
    <property type="entry name" value="MATE_fam"/>
</dbReference>
<feature type="transmembrane region" description="Helical" evidence="10">
    <location>
        <begin position="272"/>
        <end position="298"/>
    </location>
</feature>
<feature type="transmembrane region" description="Helical" evidence="10">
    <location>
        <begin position="235"/>
        <end position="260"/>
    </location>
</feature>
<dbReference type="InterPro" id="IPR051327">
    <property type="entry name" value="MATE_MepA_subfamily"/>
</dbReference>
<dbReference type="PANTHER" id="PTHR43823:SF3">
    <property type="entry name" value="MULTIDRUG EXPORT PROTEIN MEPA"/>
    <property type="match status" value="1"/>
</dbReference>
<evidence type="ECO:0000256" key="4">
    <source>
        <dbReference type="ARBA" id="ARBA00022448"/>
    </source>
</evidence>
<evidence type="ECO:0000256" key="6">
    <source>
        <dbReference type="ARBA" id="ARBA00022692"/>
    </source>
</evidence>
<gene>
    <name evidence="11" type="ORF">HMPREF7215_2462</name>
</gene>
<evidence type="ECO:0000256" key="10">
    <source>
        <dbReference type="SAM" id="Phobius"/>
    </source>
</evidence>
<feature type="transmembrane region" description="Helical" evidence="10">
    <location>
        <begin position="52"/>
        <end position="73"/>
    </location>
</feature>
<dbReference type="PANTHER" id="PTHR43823">
    <property type="entry name" value="SPORULATION PROTEIN YKVU"/>
    <property type="match status" value="1"/>
</dbReference>
<dbReference type="Pfam" id="PF01554">
    <property type="entry name" value="MatE"/>
    <property type="match status" value="2"/>
</dbReference>
<evidence type="ECO:0000313" key="12">
    <source>
        <dbReference type="Proteomes" id="UP000006462"/>
    </source>
</evidence>
<dbReference type="CDD" id="cd13143">
    <property type="entry name" value="MATE_MepA_like"/>
    <property type="match status" value="1"/>
</dbReference>
<dbReference type="PIRSF" id="PIRSF006603">
    <property type="entry name" value="DinF"/>
    <property type="match status" value="1"/>
</dbReference>
<protein>
    <recommendedName>
        <fullName evidence="3">Multidrug export protein MepA</fullName>
    </recommendedName>
</protein>
<dbReference type="EMBL" id="ADFP01000053">
    <property type="protein sequence ID" value="EFB90981.1"/>
    <property type="molecule type" value="Genomic_DNA"/>
</dbReference>
<feature type="transmembrane region" description="Helical" evidence="10">
    <location>
        <begin position="193"/>
        <end position="215"/>
    </location>
</feature>
<evidence type="ECO:0000313" key="11">
    <source>
        <dbReference type="EMBL" id="EFB90981.1"/>
    </source>
</evidence>
<keyword evidence="8 10" id="KW-0472">Membrane</keyword>
<keyword evidence="9" id="KW-0046">Antibiotic resistance</keyword>